<protein>
    <recommendedName>
        <fullName evidence="6">Ig-like domain-containing protein</fullName>
    </recommendedName>
</protein>
<proteinExistence type="predicted"/>
<evidence type="ECO:0000256" key="5">
    <source>
        <dbReference type="ARBA" id="ARBA00023319"/>
    </source>
</evidence>
<evidence type="ECO:0000256" key="2">
    <source>
        <dbReference type="ARBA" id="ARBA00023136"/>
    </source>
</evidence>
<evidence type="ECO:0000256" key="4">
    <source>
        <dbReference type="ARBA" id="ARBA00023180"/>
    </source>
</evidence>
<dbReference type="GO" id="GO:0016020">
    <property type="term" value="C:membrane"/>
    <property type="evidence" value="ECO:0007669"/>
    <property type="project" value="UniProtKB-SubCell"/>
</dbReference>
<dbReference type="SMART" id="SM00409">
    <property type="entry name" value="IG"/>
    <property type="match status" value="2"/>
</dbReference>
<dbReference type="Gene3D" id="2.60.40.10">
    <property type="entry name" value="Immunoglobulins"/>
    <property type="match status" value="2"/>
</dbReference>
<accession>A0A7R9KR27</accession>
<dbReference type="PROSITE" id="PS50835">
    <property type="entry name" value="IG_LIKE"/>
    <property type="match status" value="2"/>
</dbReference>
<keyword evidence="3" id="KW-1015">Disulfide bond</keyword>
<feature type="domain" description="Ig-like" evidence="6">
    <location>
        <begin position="148"/>
        <end position="238"/>
    </location>
</feature>
<dbReference type="OrthoDB" id="9355041at2759"/>
<evidence type="ECO:0000313" key="7">
    <source>
        <dbReference type="EMBL" id="CAD7627804.1"/>
    </source>
</evidence>
<dbReference type="Proteomes" id="UP000759131">
    <property type="component" value="Unassembled WGS sequence"/>
</dbReference>
<gene>
    <name evidence="7" type="ORF">OSB1V03_LOCUS8229</name>
</gene>
<keyword evidence="2" id="KW-0472">Membrane</keyword>
<dbReference type="Pfam" id="PF00047">
    <property type="entry name" value="ig"/>
    <property type="match status" value="1"/>
</dbReference>
<dbReference type="AlphaFoldDB" id="A0A7R9KR27"/>
<keyword evidence="5" id="KW-0393">Immunoglobulin domain</keyword>
<evidence type="ECO:0000313" key="8">
    <source>
        <dbReference type="Proteomes" id="UP000759131"/>
    </source>
</evidence>
<dbReference type="PANTHER" id="PTHR11640">
    <property type="entry name" value="NEPHRIN"/>
    <property type="match status" value="1"/>
</dbReference>
<evidence type="ECO:0000256" key="1">
    <source>
        <dbReference type="ARBA" id="ARBA00004479"/>
    </source>
</evidence>
<evidence type="ECO:0000256" key="3">
    <source>
        <dbReference type="ARBA" id="ARBA00023157"/>
    </source>
</evidence>
<evidence type="ECO:0000259" key="6">
    <source>
        <dbReference type="PROSITE" id="PS50835"/>
    </source>
</evidence>
<feature type="domain" description="Ig-like" evidence="6">
    <location>
        <begin position="250"/>
        <end position="359"/>
    </location>
</feature>
<dbReference type="EMBL" id="OC859640">
    <property type="protein sequence ID" value="CAD7627804.1"/>
    <property type="molecule type" value="Genomic_DNA"/>
</dbReference>
<dbReference type="InterPro" id="IPR051275">
    <property type="entry name" value="Cell_adhesion_signaling"/>
</dbReference>
<dbReference type="SUPFAM" id="SSF48726">
    <property type="entry name" value="Immunoglobulin"/>
    <property type="match status" value="2"/>
</dbReference>
<sequence length="410" mass="46939">MNIKSILSFNHNKRTNAILCLIFMIFSSLQSLVWSVRIQPQDKVKAIWNRQTIFVKCVKDKGQTDGVLKWVSAATGEPIDDNSLAPIYQQQGHESVKLFLVNVPKRYSGFYECRHTNGDRVISSDKFELKVYNSIEMEGNKDNNVGVEGDPFSMVCISKFDSDSDQSTESQVSWIHNNVRIKDEEGSFTVKNRVEQSVNMKSIRSTLTIKRLTKENEGTYNCESVYANTYLTDMKAIDINLRVQFKPRFPENTQKSVWVSDETSSSPVVVNVTCLVNADPIAEFQWYTGRGHQLTNENRLSNANYKHHIYNTENLSVLSLEYDNIGKIRNKFNDGHNSKKFECRARNAIGNEVITFDLNVGKLPEQPFLANFSYDEGVLHLTVNETQVEPPIDIYKLEIVDKQHIYFNSS</sequence>
<dbReference type="EMBL" id="CAJPIZ010005065">
    <property type="protein sequence ID" value="CAG2108234.1"/>
    <property type="molecule type" value="Genomic_DNA"/>
</dbReference>
<organism evidence="7">
    <name type="scientific">Medioppia subpectinata</name>
    <dbReference type="NCBI Taxonomy" id="1979941"/>
    <lineage>
        <taxon>Eukaryota</taxon>
        <taxon>Metazoa</taxon>
        <taxon>Ecdysozoa</taxon>
        <taxon>Arthropoda</taxon>
        <taxon>Chelicerata</taxon>
        <taxon>Arachnida</taxon>
        <taxon>Acari</taxon>
        <taxon>Acariformes</taxon>
        <taxon>Sarcoptiformes</taxon>
        <taxon>Oribatida</taxon>
        <taxon>Brachypylina</taxon>
        <taxon>Oppioidea</taxon>
        <taxon>Oppiidae</taxon>
        <taxon>Medioppia</taxon>
    </lineage>
</organism>
<keyword evidence="8" id="KW-1185">Reference proteome</keyword>
<name>A0A7R9KR27_9ACAR</name>
<dbReference type="InterPro" id="IPR007110">
    <property type="entry name" value="Ig-like_dom"/>
</dbReference>
<dbReference type="InterPro" id="IPR013783">
    <property type="entry name" value="Ig-like_fold"/>
</dbReference>
<keyword evidence="4" id="KW-0325">Glycoprotein</keyword>
<dbReference type="InterPro" id="IPR013151">
    <property type="entry name" value="Immunoglobulin_dom"/>
</dbReference>
<dbReference type="InterPro" id="IPR003599">
    <property type="entry name" value="Ig_sub"/>
</dbReference>
<dbReference type="InterPro" id="IPR036179">
    <property type="entry name" value="Ig-like_dom_sf"/>
</dbReference>
<comment type="subcellular location">
    <subcellularLocation>
        <location evidence="1">Membrane</location>
        <topology evidence="1">Single-pass type I membrane protein</topology>
    </subcellularLocation>
</comment>
<reference evidence="7" key="1">
    <citation type="submission" date="2020-11" db="EMBL/GenBank/DDBJ databases">
        <authorList>
            <person name="Tran Van P."/>
        </authorList>
    </citation>
    <scope>NUCLEOTIDE SEQUENCE</scope>
</reference>